<evidence type="ECO:0000313" key="2">
    <source>
        <dbReference type="EMBL" id="MCI62171.1"/>
    </source>
</evidence>
<comment type="caution">
    <text evidence="2">The sequence shown here is derived from an EMBL/GenBank/DDBJ whole genome shotgun (WGS) entry which is preliminary data.</text>
</comment>
<accession>A0A392TLY2</accession>
<dbReference type="EMBL" id="LXQA010614275">
    <property type="protein sequence ID" value="MCI62171.1"/>
    <property type="molecule type" value="Genomic_DNA"/>
</dbReference>
<evidence type="ECO:0000256" key="1">
    <source>
        <dbReference type="SAM" id="MobiDB-lite"/>
    </source>
</evidence>
<feature type="region of interest" description="Disordered" evidence="1">
    <location>
        <begin position="18"/>
        <end position="81"/>
    </location>
</feature>
<sequence>MKEEGVIITRDDIAEVSPLKVRKDSSDSEEDQPASEEGASDAQVVKGKEPVVAGTTAAATPKRKRVGKEKVEDVVEKKKEK</sequence>
<dbReference type="AlphaFoldDB" id="A0A392TLY2"/>
<feature type="non-terminal residue" evidence="2">
    <location>
        <position position="81"/>
    </location>
</feature>
<proteinExistence type="predicted"/>
<evidence type="ECO:0000313" key="3">
    <source>
        <dbReference type="Proteomes" id="UP000265520"/>
    </source>
</evidence>
<keyword evidence="3" id="KW-1185">Reference proteome</keyword>
<name>A0A392TLY2_9FABA</name>
<organism evidence="2 3">
    <name type="scientific">Trifolium medium</name>
    <dbReference type="NCBI Taxonomy" id="97028"/>
    <lineage>
        <taxon>Eukaryota</taxon>
        <taxon>Viridiplantae</taxon>
        <taxon>Streptophyta</taxon>
        <taxon>Embryophyta</taxon>
        <taxon>Tracheophyta</taxon>
        <taxon>Spermatophyta</taxon>
        <taxon>Magnoliopsida</taxon>
        <taxon>eudicotyledons</taxon>
        <taxon>Gunneridae</taxon>
        <taxon>Pentapetalae</taxon>
        <taxon>rosids</taxon>
        <taxon>fabids</taxon>
        <taxon>Fabales</taxon>
        <taxon>Fabaceae</taxon>
        <taxon>Papilionoideae</taxon>
        <taxon>50 kb inversion clade</taxon>
        <taxon>NPAAA clade</taxon>
        <taxon>Hologalegina</taxon>
        <taxon>IRL clade</taxon>
        <taxon>Trifolieae</taxon>
        <taxon>Trifolium</taxon>
    </lineage>
</organism>
<dbReference type="Proteomes" id="UP000265520">
    <property type="component" value="Unassembled WGS sequence"/>
</dbReference>
<reference evidence="2 3" key="1">
    <citation type="journal article" date="2018" name="Front. Plant Sci.">
        <title>Red Clover (Trifolium pratense) and Zigzag Clover (T. medium) - A Picture of Genomic Similarities and Differences.</title>
        <authorList>
            <person name="Dluhosova J."/>
            <person name="Istvanek J."/>
            <person name="Nedelnik J."/>
            <person name="Repkova J."/>
        </authorList>
    </citation>
    <scope>NUCLEOTIDE SEQUENCE [LARGE SCALE GENOMIC DNA]</scope>
    <source>
        <strain evidence="3">cv. 10/8</strain>
        <tissue evidence="2">Leaf</tissue>
    </source>
</reference>
<protein>
    <submittedName>
        <fullName evidence="2">Uncharacterized protein</fullName>
    </submittedName>
</protein>
<feature type="compositionally biased region" description="Basic and acidic residues" evidence="1">
    <location>
        <begin position="68"/>
        <end position="81"/>
    </location>
</feature>